<dbReference type="Pfam" id="PF13449">
    <property type="entry name" value="Phytase-like"/>
    <property type="match status" value="1"/>
</dbReference>
<sequence precursor="true">MNKKMSLILAASIMGCSILFGGIAAAADGKVSKYVVSIPQQFYVKYQGNHQQNFPNGFKTGFGSGIALKSVRKDGSIEFYMISDRGPNADGPIVKNDKGTFSGKFFPSPNFQPTIAVGVLKAGNVTVRETIGLKNAQGKPLTGLPITPGFVGSSYEVALGENLNDLGYDDNGLDPEGIAVDTKGNFWVCDEYGPFIIQFDKTGKLLRKYAPGSGLPEILKFRIPNRGFEGLTVAPNGKIYAAVQSVLNVNEETDKTAQFTRIVQLNPSTGETKMYAYPIDVDAYKSSKGAKIGDIFAVSDTKLLLIEQGSDKDKQMRNRIYLVDLANATDISNRTLNGKALEYATDKEQLAGVTLASKTLLFDLKANGWNVEKAEGLTLLPDKKTIVVVNDNDFGMMLSLQDSKHKNSEIGDYTLTSDGTLKIKDKVANPVLAIVPNSEVERNMYLWTIELPEALQ</sequence>
<dbReference type="SUPFAM" id="SSF101898">
    <property type="entry name" value="NHL repeat"/>
    <property type="match status" value="1"/>
</dbReference>
<gene>
    <name evidence="3" type="ORF">JBW_00156</name>
</gene>
<feature type="signal peptide" evidence="1">
    <location>
        <begin position="1"/>
        <end position="26"/>
    </location>
</feature>
<dbReference type="PROSITE" id="PS51257">
    <property type="entry name" value="PROKAR_LIPOPROTEIN"/>
    <property type="match status" value="1"/>
</dbReference>
<feature type="domain" description="Phytase-like" evidence="2">
    <location>
        <begin position="64"/>
        <end position="394"/>
    </location>
</feature>
<dbReference type="PANTHER" id="PTHR37957">
    <property type="entry name" value="BLR7070 PROTEIN"/>
    <property type="match status" value="1"/>
</dbReference>
<dbReference type="InterPro" id="IPR027372">
    <property type="entry name" value="Phytase-like_dom"/>
</dbReference>
<reference evidence="3 4" key="1">
    <citation type="journal article" date="2015" name="Genome Announc.">
        <title>Complete Genome Sequence of Pelosinus fermentans JBW45, a Member of a Remarkably Competitive Group of Negativicutes in the Firmicutes Phylum.</title>
        <authorList>
            <person name="De Leon K.B."/>
            <person name="Utturkar S.M."/>
            <person name="Camilleri L.B."/>
            <person name="Elias D.A."/>
            <person name="Arkin A.P."/>
            <person name="Fields M.W."/>
            <person name="Brown S.D."/>
            <person name="Wall J.D."/>
        </authorList>
    </citation>
    <scope>NUCLEOTIDE SEQUENCE [LARGE SCALE GENOMIC DNA]</scope>
    <source>
        <strain evidence="3 4">JBW45</strain>
    </source>
</reference>
<dbReference type="EMBL" id="CP010978">
    <property type="protein sequence ID" value="AJQ25508.1"/>
    <property type="molecule type" value="Genomic_DNA"/>
</dbReference>
<dbReference type="RefSeq" id="WP_007961079.1">
    <property type="nucleotide sequence ID" value="NZ_CP010978.1"/>
</dbReference>
<keyword evidence="1" id="KW-0732">Signal</keyword>
<accession>I8TRG6</accession>
<evidence type="ECO:0000313" key="4">
    <source>
        <dbReference type="Proteomes" id="UP000005361"/>
    </source>
</evidence>
<dbReference type="STRING" id="1192197.JBW_00156"/>
<evidence type="ECO:0000256" key="1">
    <source>
        <dbReference type="SAM" id="SignalP"/>
    </source>
</evidence>
<reference evidence="4" key="2">
    <citation type="submission" date="2015-02" db="EMBL/GenBank/DDBJ databases">
        <title>Complete Genome Sequence of Pelosinus fermentans JBW45.</title>
        <authorList>
            <person name="De Leon K.B."/>
            <person name="Utturkar S.M."/>
            <person name="Camilleri L.B."/>
            <person name="Arkin A.P."/>
            <person name="Fields M.W."/>
            <person name="Brown S.D."/>
            <person name="Wall J.D."/>
        </authorList>
    </citation>
    <scope>NUCLEOTIDE SEQUENCE [LARGE SCALE GENOMIC DNA]</scope>
    <source>
        <strain evidence="4">JBW45</strain>
    </source>
</reference>
<dbReference type="Gene3D" id="2.120.10.30">
    <property type="entry name" value="TolB, C-terminal domain"/>
    <property type="match status" value="1"/>
</dbReference>
<dbReference type="PANTHER" id="PTHR37957:SF1">
    <property type="entry name" value="PHYTASE-LIKE DOMAIN-CONTAINING PROTEIN"/>
    <property type="match status" value="1"/>
</dbReference>
<dbReference type="KEGG" id="pft:JBW_00156"/>
<dbReference type="OrthoDB" id="9803927at2"/>
<dbReference type="HOGENOM" id="CLU_024928_0_0_9"/>
<evidence type="ECO:0000313" key="3">
    <source>
        <dbReference type="EMBL" id="AJQ25508.1"/>
    </source>
</evidence>
<organism evidence="3 4">
    <name type="scientific">Pelosinus fermentans JBW45</name>
    <dbReference type="NCBI Taxonomy" id="1192197"/>
    <lineage>
        <taxon>Bacteria</taxon>
        <taxon>Bacillati</taxon>
        <taxon>Bacillota</taxon>
        <taxon>Negativicutes</taxon>
        <taxon>Selenomonadales</taxon>
        <taxon>Sporomusaceae</taxon>
        <taxon>Pelosinus</taxon>
    </lineage>
</organism>
<evidence type="ECO:0000259" key="2">
    <source>
        <dbReference type="Pfam" id="PF13449"/>
    </source>
</evidence>
<dbReference type="AlphaFoldDB" id="I8TRG6"/>
<protein>
    <recommendedName>
        <fullName evidence="2">Phytase-like domain-containing protein</fullName>
    </recommendedName>
</protein>
<dbReference type="InterPro" id="IPR011042">
    <property type="entry name" value="6-blade_b-propeller_TolB-like"/>
</dbReference>
<proteinExistence type="predicted"/>
<dbReference type="Proteomes" id="UP000005361">
    <property type="component" value="Chromosome"/>
</dbReference>
<name>I8TRG6_9FIRM</name>
<feature type="chain" id="PRO_5003714687" description="Phytase-like domain-containing protein" evidence="1">
    <location>
        <begin position="27"/>
        <end position="456"/>
    </location>
</feature>
<dbReference type="SUPFAM" id="SSF50956">
    <property type="entry name" value="Thermostable phytase (3-phytase)"/>
    <property type="match status" value="1"/>
</dbReference>